<dbReference type="InterPro" id="IPR014004">
    <property type="entry name" value="Transpt-assoc_nodulatn_dom_bac"/>
</dbReference>
<evidence type="ECO:0000256" key="1">
    <source>
        <dbReference type="ARBA" id="ARBA00022729"/>
    </source>
</evidence>
<dbReference type="EMBL" id="SPMY01000002">
    <property type="protein sequence ID" value="NMQ26405.1"/>
    <property type="molecule type" value="Genomic_DNA"/>
</dbReference>
<evidence type="ECO:0000313" key="6">
    <source>
        <dbReference type="Proteomes" id="UP000749010"/>
    </source>
</evidence>
<organism evidence="5 6">
    <name type="scientific">Candidatus Accumulibacter phosphatis</name>
    <dbReference type="NCBI Taxonomy" id="327160"/>
    <lineage>
        <taxon>Bacteria</taxon>
        <taxon>Pseudomonadati</taxon>
        <taxon>Pseudomonadota</taxon>
        <taxon>Betaproteobacteria</taxon>
        <taxon>Candidatus Accumulibacter</taxon>
    </lineage>
</organism>
<feature type="signal peptide" evidence="3">
    <location>
        <begin position="1"/>
        <end position="29"/>
    </location>
</feature>
<evidence type="ECO:0000256" key="2">
    <source>
        <dbReference type="SAM" id="MobiDB-lite"/>
    </source>
</evidence>
<accession>A0ABX1TSH9</accession>
<dbReference type="PANTHER" id="PTHR34606:SF4">
    <property type="entry name" value="OUTER MEMBRANE LIPOPROTEIN DOLP"/>
    <property type="match status" value="1"/>
</dbReference>
<keyword evidence="6" id="KW-1185">Reference proteome</keyword>
<protein>
    <submittedName>
        <fullName evidence="5">BON domain-containing protein</fullName>
    </submittedName>
</protein>
<dbReference type="Pfam" id="PF04972">
    <property type="entry name" value="BON"/>
    <property type="match status" value="2"/>
</dbReference>
<evidence type="ECO:0000256" key="3">
    <source>
        <dbReference type="SAM" id="SignalP"/>
    </source>
</evidence>
<keyword evidence="1 3" id="KW-0732">Signal</keyword>
<dbReference type="InterPro" id="IPR007055">
    <property type="entry name" value="BON_dom"/>
</dbReference>
<dbReference type="PANTHER" id="PTHR34606">
    <property type="entry name" value="BON DOMAIN-CONTAINING PROTEIN"/>
    <property type="match status" value="1"/>
</dbReference>
<feature type="domain" description="BON" evidence="4">
    <location>
        <begin position="124"/>
        <end position="191"/>
    </location>
</feature>
<feature type="region of interest" description="Disordered" evidence="2">
    <location>
        <begin position="198"/>
        <end position="218"/>
    </location>
</feature>
<dbReference type="SMART" id="SM00749">
    <property type="entry name" value="BON"/>
    <property type="match status" value="2"/>
</dbReference>
<dbReference type="PROSITE" id="PS51257">
    <property type="entry name" value="PROKAR_LIPOPROTEIN"/>
    <property type="match status" value="1"/>
</dbReference>
<feature type="domain" description="BON" evidence="4">
    <location>
        <begin position="48"/>
        <end position="115"/>
    </location>
</feature>
<dbReference type="PROSITE" id="PS50914">
    <property type="entry name" value="BON"/>
    <property type="match status" value="2"/>
</dbReference>
<dbReference type="Proteomes" id="UP000749010">
    <property type="component" value="Unassembled WGS sequence"/>
</dbReference>
<reference evidence="5 6" key="1">
    <citation type="submission" date="2019-03" db="EMBL/GenBank/DDBJ databases">
        <title>Metabolic reconstructions from genomes of highly enriched 'Candidatus Accumulibacter' and 'Candidatus Competibacter' bioreactor populations.</title>
        <authorList>
            <person name="Annavajhala M.K."/>
            <person name="Welles L."/>
            <person name="Abbas B."/>
            <person name="Sorokin D."/>
            <person name="Park H."/>
            <person name="Van Loosdrecht M."/>
            <person name="Chandran K."/>
        </authorList>
    </citation>
    <scope>NUCLEOTIDE SEQUENCE [LARGE SCALE GENOMIC DNA]</scope>
    <source>
        <strain evidence="5 6">SBR_S</strain>
    </source>
</reference>
<evidence type="ECO:0000313" key="5">
    <source>
        <dbReference type="EMBL" id="NMQ26405.1"/>
    </source>
</evidence>
<evidence type="ECO:0000259" key="4">
    <source>
        <dbReference type="PROSITE" id="PS50914"/>
    </source>
</evidence>
<gene>
    <name evidence="5" type="ORF">E4Q23_00670</name>
</gene>
<dbReference type="InterPro" id="IPR051686">
    <property type="entry name" value="Lipoprotein_DolP"/>
</dbReference>
<comment type="caution">
    <text evidence="5">The sequence shown here is derived from an EMBL/GenBank/DDBJ whole genome shotgun (WGS) entry which is preliminary data.</text>
</comment>
<feature type="chain" id="PRO_5047425993" evidence="3">
    <location>
        <begin position="30"/>
        <end position="218"/>
    </location>
</feature>
<name>A0ABX1TSH9_9PROT</name>
<dbReference type="Gene3D" id="3.30.1340.30">
    <property type="match status" value="1"/>
</dbReference>
<sequence>MRRSLVTSLICGALLVPMLQGCISLLAVGATQATLAAVDRRALGTQTEDESIEWKAALQISPLGGRESHINFTSYNGKVLITGEVASEQTKAEVERLVAALPEVRGVYNELVVAPISSFGTRSNDSYLTTKVKSRFVEAGKFNPVYVKVVTENGVVYLLGLVTQREADAAIQLARTTSDVKKVVTLLEIITDARARELDAKAEPRPPANSPDTVVGGA</sequence>
<proteinExistence type="predicted"/>
<dbReference type="RefSeq" id="WP_169064850.1">
    <property type="nucleotide sequence ID" value="NZ_SPMY01000002.1"/>
</dbReference>